<dbReference type="AlphaFoldDB" id="A0A5B7HCA6"/>
<feature type="compositionally biased region" description="Polar residues" evidence="1">
    <location>
        <begin position="52"/>
        <end position="61"/>
    </location>
</feature>
<protein>
    <submittedName>
        <fullName evidence="2">Uncharacterized protein</fullName>
    </submittedName>
</protein>
<evidence type="ECO:0000313" key="2">
    <source>
        <dbReference type="EMBL" id="MPC66588.1"/>
    </source>
</evidence>
<feature type="compositionally biased region" description="Basic and acidic residues" evidence="1">
    <location>
        <begin position="8"/>
        <end position="18"/>
    </location>
</feature>
<evidence type="ECO:0000256" key="1">
    <source>
        <dbReference type="SAM" id="MobiDB-lite"/>
    </source>
</evidence>
<name>A0A5B7HCA6_PORTR</name>
<evidence type="ECO:0000313" key="3">
    <source>
        <dbReference type="Proteomes" id="UP000324222"/>
    </source>
</evidence>
<dbReference type="EMBL" id="VSRR010024972">
    <property type="protein sequence ID" value="MPC66588.1"/>
    <property type="molecule type" value="Genomic_DNA"/>
</dbReference>
<feature type="region of interest" description="Disordered" evidence="1">
    <location>
        <begin position="1"/>
        <end position="61"/>
    </location>
</feature>
<sequence length="61" mass="6686">MKSNLSSIKREKPAKQTRPDSNTSEGQYREGPTPSHRLQVKPTVQLHPGPVSQHTSGSLHG</sequence>
<comment type="caution">
    <text evidence="2">The sequence shown here is derived from an EMBL/GenBank/DDBJ whole genome shotgun (WGS) entry which is preliminary data.</text>
</comment>
<gene>
    <name evidence="2" type="ORF">E2C01_060737</name>
</gene>
<keyword evidence="3" id="KW-1185">Reference proteome</keyword>
<organism evidence="2 3">
    <name type="scientific">Portunus trituberculatus</name>
    <name type="common">Swimming crab</name>
    <name type="synonym">Neptunus trituberculatus</name>
    <dbReference type="NCBI Taxonomy" id="210409"/>
    <lineage>
        <taxon>Eukaryota</taxon>
        <taxon>Metazoa</taxon>
        <taxon>Ecdysozoa</taxon>
        <taxon>Arthropoda</taxon>
        <taxon>Crustacea</taxon>
        <taxon>Multicrustacea</taxon>
        <taxon>Malacostraca</taxon>
        <taxon>Eumalacostraca</taxon>
        <taxon>Eucarida</taxon>
        <taxon>Decapoda</taxon>
        <taxon>Pleocyemata</taxon>
        <taxon>Brachyura</taxon>
        <taxon>Eubrachyura</taxon>
        <taxon>Portunoidea</taxon>
        <taxon>Portunidae</taxon>
        <taxon>Portuninae</taxon>
        <taxon>Portunus</taxon>
    </lineage>
</organism>
<proteinExistence type="predicted"/>
<accession>A0A5B7HCA6</accession>
<reference evidence="2 3" key="1">
    <citation type="submission" date="2019-05" db="EMBL/GenBank/DDBJ databases">
        <title>Another draft genome of Portunus trituberculatus and its Hox gene families provides insights of decapod evolution.</title>
        <authorList>
            <person name="Jeong J.-H."/>
            <person name="Song I."/>
            <person name="Kim S."/>
            <person name="Choi T."/>
            <person name="Kim D."/>
            <person name="Ryu S."/>
            <person name="Kim W."/>
        </authorList>
    </citation>
    <scope>NUCLEOTIDE SEQUENCE [LARGE SCALE GENOMIC DNA]</scope>
    <source>
        <tissue evidence="2">Muscle</tissue>
    </source>
</reference>
<dbReference type="Proteomes" id="UP000324222">
    <property type="component" value="Unassembled WGS sequence"/>
</dbReference>